<accession>A0A9X1RK71</accession>
<dbReference type="RefSeq" id="WP_237892204.1">
    <property type="nucleotide sequence ID" value="NZ_JAKLTY010000079.1"/>
</dbReference>
<sequence length="52" mass="5611">MNVQKNSPSTSKGRVAMVRSAVEGELSQAGAADLFNTTSKTVAKWVKRFRVA</sequence>
<feature type="domain" description="Insertion element IS150 protein InsJ-like helix-turn-helix" evidence="1">
    <location>
        <begin position="14"/>
        <end position="50"/>
    </location>
</feature>
<dbReference type="SUPFAM" id="SSF48295">
    <property type="entry name" value="TrpR-like"/>
    <property type="match status" value="1"/>
</dbReference>
<dbReference type="InterPro" id="IPR010921">
    <property type="entry name" value="Trp_repressor/repl_initiator"/>
</dbReference>
<dbReference type="AlphaFoldDB" id="A0A9X1RK71"/>
<evidence type="ECO:0000313" key="3">
    <source>
        <dbReference type="Proteomes" id="UP001139054"/>
    </source>
</evidence>
<gene>
    <name evidence="2" type="ORF">L6654_42645</name>
</gene>
<proteinExistence type="predicted"/>
<protein>
    <submittedName>
        <fullName evidence="2">Helix-turn-helix domain-containing protein</fullName>
    </submittedName>
</protein>
<dbReference type="EMBL" id="JAKLTY010000079">
    <property type="protein sequence ID" value="MCG2633215.1"/>
    <property type="molecule type" value="Genomic_DNA"/>
</dbReference>
<organism evidence="2 3">
    <name type="scientific">Bradyrhizobium zhengyangense</name>
    <dbReference type="NCBI Taxonomy" id="2911009"/>
    <lineage>
        <taxon>Bacteria</taxon>
        <taxon>Pseudomonadati</taxon>
        <taxon>Pseudomonadota</taxon>
        <taxon>Alphaproteobacteria</taxon>
        <taxon>Hyphomicrobiales</taxon>
        <taxon>Nitrobacteraceae</taxon>
        <taxon>Bradyrhizobium</taxon>
    </lineage>
</organism>
<dbReference type="InterPro" id="IPR055247">
    <property type="entry name" value="InsJ-like_HTH"/>
</dbReference>
<comment type="caution">
    <text evidence="2">The sequence shown here is derived from an EMBL/GenBank/DDBJ whole genome shotgun (WGS) entry which is preliminary data.</text>
</comment>
<reference evidence="2" key="1">
    <citation type="submission" date="2022-01" db="EMBL/GenBank/DDBJ databases">
        <title>Genome sequnece data of strain Bradyrhizobium sp. nov.</title>
        <authorList>
            <person name="Zhang J."/>
        </authorList>
    </citation>
    <scope>NUCLEOTIDE SEQUENCE</scope>
    <source>
        <strain evidence="2">WYCCWR 13023</strain>
    </source>
</reference>
<evidence type="ECO:0000313" key="2">
    <source>
        <dbReference type="EMBL" id="MCG2633215.1"/>
    </source>
</evidence>
<dbReference type="GO" id="GO:0043565">
    <property type="term" value="F:sequence-specific DNA binding"/>
    <property type="evidence" value="ECO:0007669"/>
    <property type="project" value="InterPro"/>
</dbReference>
<dbReference type="Proteomes" id="UP001139054">
    <property type="component" value="Unassembled WGS sequence"/>
</dbReference>
<evidence type="ECO:0000259" key="1">
    <source>
        <dbReference type="Pfam" id="PF13518"/>
    </source>
</evidence>
<dbReference type="Pfam" id="PF13518">
    <property type="entry name" value="HTH_28"/>
    <property type="match status" value="1"/>
</dbReference>
<name>A0A9X1RK71_9BRAD</name>